<dbReference type="GO" id="GO:0005634">
    <property type="term" value="C:nucleus"/>
    <property type="evidence" value="ECO:0007669"/>
    <property type="project" value="UniProtKB-SubCell"/>
</dbReference>
<evidence type="ECO:0000259" key="4">
    <source>
        <dbReference type="PROSITE" id="PS51321"/>
    </source>
</evidence>
<dbReference type="Gene3D" id="1.10.472.30">
    <property type="entry name" value="Transcription elongation factor S-II, central domain"/>
    <property type="match status" value="1"/>
</dbReference>
<feature type="non-terminal residue" evidence="5">
    <location>
        <position position="344"/>
    </location>
</feature>
<dbReference type="InterPro" id="IPR036575">
    <property type="entry name" value="TFIIS_cen_dom_sf"/>
</dbReference>
<reference evidence="5" key="1">
    <citation type="thesis" date="2020" institute="ProQuest LLC" country="789 East Eisenhower Parkway, Ann Arbor, MI, USA">
        <title>Comparative Genomics and Chromosome Evolution.</title>
        <authorList>
            <person name="Mudd A.B."/>
        </authorList>
    </citation>
    <scope>NUCLEOTIDE SEQUENCE</scope>
    <source>
        <strain evidence="5">HN-11 Male</strain>
        <tissue evidence="5">Kidney and liver</tissue>
    </source>
</reference>
<dbReference type="InterPro" id="IPR035100">
    <property type="entry name" value="TF_IIS-typ"/>
</dbReference>
<dbReference type="SUPFAM" id="SSF47676">
    <property type="entry name" value="Conserved domain common to transcription factors TFIIS, elongin A, CRSP70"/>
    <property type="match status" value="1"/>
</dbReference>
<dbReference type="PANTHER" id="PTHR11477">
    <property type="entry name" value="TRANSCRIPTION FACTOR S-II ZINC FINGER DOMAIN-CONTAINING PROTEIN"/>
    <property type="match status" value="1"/>
</dbReference>
<dbReference type="Gene3D" id="2.20.25.10">
    <property type="match status" value="1"/>
</dbReference>
<evidence type="ECO:0000256" key="1">
    <source>
        <dbReference type="PROSITE-ProRule" id="PRU00649"/>
    </source>
</evidence>
<feature type="domain" description="TFIIS N-terminal" evidence="3">
    <location>
        <begin position="9"/>
        <end position="85"/>
    </location>
</feature>
<comment type="subcellular location">
    <subcellularLocation>
        <location evidence="1">Nucleus</location>
    </subcellularLocation>
</comment>
<dbReference type="SUPFAM" id="SSF46942">
    <property type="entry name" value="Elongation factor TFIIS domain 2"/>
    <property type="match status" value="1"/>
</dbReference>
<dbReference type="OrthoDB" id="44867at2759"/>
<dbReference type="Gene3D" id="1.20.930.10">
    <property type="entry name" value="Conserved domain common to transcription factors TFIIS, elongin A, CRSP70"/>
    <property type="match status" value="1"/>
</dbReference>
<keyword evidence="6" id="KW-1185">Reference proteome</keyword>
<proteinExistence type="predicted"/>
<protein>
    <recommendedName>
        <fullName evidence="7">Transcription elongation factor A N-terminal and central domain containing</fullName>
    </recommendedName>
</protein>
<evidence type="ECO:0008006" key="7">
    <source>
        <dbReference type="Google" id="ProtNLM"/>
    </source>
</evidence>
<dbReference type="PANTHER" id="PTHR11477:SF7">
    <property type="entry name" value="TRANSCRIPTION ELONGATION FACTOR A N-TERMINAL AND CENTRAL DOMAIN-CONTAINING PROTEIN"/>
    <property type="match status" value="1"/>
</dbReference>
<name>A0A8J6B4P4_ELECQ</name>
<feature type="domain" description="TFIIS central" evidence="4">
    <location>
        <begin position="169"/>
        <end position="282"/>
    </location>
</feature>
<dbReference type="PROSITE" id="PS51319">
    <property type="entry name" value="TFIIS_N"/>
    <property type="match status" value="1"/>
</dbReference>
<evidence type="ECO:0000313" key="5">
    <source>
        <dbReference type="EMBL" id="KAG9461346.1"/>
    </source>
</evidence>
<feature type="region of interest" description="Disordered" evidence="2">
    <location>
        <begin position="134"/>
        <end position="162"/>
    </location>
</feature>
<dbReference type="Pfam" id="PF08711">
    <property type="entry name" value="Med26"/>
    <property type="match status" value="1"/>
</dbReference>
<dbReference type="SMART" id="SM00510">
    <property type="entry name" value="TFS2M"/>
    <property type="match status" value="1"/>
</dbReference>
<dbReference type="InterPro" id="IPR017923">
    <property type="entry name" value="TFIIS_N"/>
</dbReference>
<sequence>MLDSEGIKELTFRALQVESLLNDRLYEDIACHLSYFEEAKVNCVNLQQTDAVRVVYRVLKSCPPGALKKKAKCLLSKWKRMYKDSDLHTSSLQELCTGEQGENDNADVITAMQTQDHAQTMTDLESTSGLLSTETKNVDQNQGSSSHASCSNQLRAGNGDQQKVSVEGLRMKCRELLCHALADPSQRPEEIQAYGMELEDSIYVLHAGNEKKYRSCIHSKISNLKNPKNMHLKELIYSGTLSPNAFAGMTAMEMASEELRNLRASYTQAGVQEHQLPQRSDGVQTTKIKCRKCERFNCTITMISRGTLFLPSWVRSGNPDEEMMTFAICNECGAQWYHSGWICL</sequence>
<dbReference type="InterPro" id="IPR035441">
    <property type="entry name" value="TFIIS/LEDGF_dom_sf"/>
</dbReference>
<dbReference type="InterPro" id="IPR003618">
    <property type="entry name" value="TFIIS_cen_dom"/>
</dbReference>
<dbReference type="PIRSF" id="PIRSF006704">
    <property type="entry name" value="TF_IIS"/>
    <property type="match status" value="1"/>
</dbReference>
<dbReference type="Pfam" id="PF07500">
    <property type="entry name" value="TFIIS_M"/>
    <property type="match status" value="1"/>
</dbReference>
<dbReference type="AlphaFoldDB" id="A0A8J6B4P4"/>
<gene>
    <name evidence="5" type="ORF">GDO78_017178</name>
</gene>
<evidence type="ECO:0000259" key="3">
    <source>
        <dbReference type="PROSITE" id="PS51319"/>
    </source>
</evidence>
<organism evidence="5 6">
    <name type="scientific">Eleutherodactylus coqui</name>
    <name type="common">Puerto Rican coqui</name>
    <dbReference type="NCBI Taxonomy" id="57060"/>
    <lineage>
        <taxon>Eukaryota</taxon>
        <taxon>Metazoa</taxon>
        <taxon>Chordata</taxon>
        <taxon>Craniata</taxon>
        <taxon>Vertebrata</taxon>
        <taxon>Euteleostomi</taxon>
        <taxon>Amphibia</taxon>
        <taxon>Batrachia</taxon>
        <taxon>Anura</taxon>
        <taxon>Neobatrachia</taxon>
        <taxon>Hyloidea</taxon>
        <taxon>Eleutherodactylidae</taxon>
        <taxon>Eleutherodactylinae</taxon>
        <taxon>Eleutherodactylus</taxon>
        <taxon>Eleutherodactylus</taxon>
    </lineage>
</organism>
<dbReference type="GO" id="GO:0006351">
    <property type="term" value="P:DNA-templated transcription"/>
    <property type="evidence" value="ECO:0007669"/>
    <property type="project" value="InterPro"/>
</dbReference>
<dbReference type="EMBL" id="WNTK01023268">
    <property type="protein sequence ID" value="KAG9461346.1"/>
    <property type="molecule type" value="Genomic_DNA"/>
</dbReference>
<evidence type="ECO:0000313" key="6">
    <source>
        <dbReference type="Proteomes" id="UP000770717"/>
    </source>
</evidence>
<evidence type="ECO:0000256" key="2">
    <source>
        <dbReference type="SAM" id="MobiDB-lite"/>
    </source>
</evidence>
<accession>A0A8J6B4P4</accession>
<dbReference type="PROSITE" id="PS51321">
    <property type="entry name" value="TFIIS_CENTRAL"/>
    <property type="match status" value="1"/>
</dbReference>
<dbReference type="SUPFAM" id="SSF57783">
    <property type="entry name" value="Zinc beta-ribbon"/>
    <property type="match status" value="1"/>
</dbReference>
<keyword evidence="1" id="KW-0539">Nucleus</keyword>
<dbReference type="Proteomes" id="UP000770717">
    <property type="component" value="Unassembled WGS sequence"/>
</dbReference>
<comment type="caution">
    <text evidence="5">The sequence shown here is derived from an EMBL/GenBank/DDBJ whole genome shotgun (WGS) entry which is preliminary data.</text>
</comment>